<dbReference type="Proteomes" id="UP001157440">
    <property type="component" value="Unassembled WGS sequence"/>
</dbReference>
<evidence type="ECO:0000313" key="3">
    <source>
        <dbReference type="Proteomes" id="UP001157440"/>
    </source>
</evidence>
<comment type="caution">
    <text evidence="2">The sequence shown here is derived from an EMBL/GenBank/DDBJ whole genome shotgun (WGS) entry which is preliminary data.</text>
</comment>
<gene>
    <name evidence="2" type="ORF">GCM10007890_33590</name>
</gene>
<reference evidence="3" key="1">
    <citation type="journal article" date="2019" name="Int. J. Syst. Evol. Microbiol.">
        <title>The Global Catalogue of Microorganisms (GCM) 10K type strain sequencing project: providing services to taxonomists for standard genome sequencing and annotation.</title>
        <authorList>
            <consortium name="The Broad Institute Genomics Platform"/>
            <consortium name="The Broad Institute Genome Sequencing Center for Infectious Disease"/>
            <person name="Wu L."/>
            <person name="Ma J."/>
        </authorList>
    </citation>
    <scope>NUCLEOTIDE SEQUENCE [LARGE SCALE GENOMIC DNA]</scope>
    <source>
        <strain evidence="3">NBRC 103632</strain>
    </source>
</reference>
<keyword evidence="1" id="KW-1133">Transmembrane helix</keyword>
<dbReference type="PROSITE" id="PS51257">
    <property type="entry name" value="PROKAR_LIPOPROTEIN"/>
    <property type="match status" value="1"/>
</dbReference>
<keyword evidence="3" id="KW-1185">Reference proteome</keyword>
<protein>
    <submittedName>
        <fullName evidence="2">Uncharacterized protein</fullName>
    </submittedName>
</protein>
<proteinExistence type="predicted"/>
<accession>A0AA37TCU9</accession>
<feature type="transmembrane region" description="Helical" evidence="1">
    <location>
        <begin position="43"/>
        <end position="67"/>
    </location>
</feature>
<name>A0AA37TCU9_9HYPH</name>
<dbReference type="RefSeq" id="WP_238194242.1">
    <property type="nucleotide sequence ID" value="NZ_BPQZ01000001.1"/>
</dbReference>
<dbReference type="EMBL" id="BSPL01000017">
    <property type="protein sequence ID" value="GLS71346.1"/>
    <property type="molecule type" value="Genomic_DNA"/>
</dbReference>
<sequence length="80" mass="7972">MRALLVLMCGTVGGTMITAAGIVTVLFACMGHAGDLGRSAITLACWTLGFGFAFLVVSLVGVATGVLEPTAPAAKEASDV</sequence>
<evidence type="ECO:0000313" key="2">
    <source>
        <dbReference type="EMBL" id="GLS71346.1"/>
    </source>
</evidence>
<evidence type="ECO:0000256" key="1">
    <source>
        <dbReference type="SAM" id="Phobius"/>
    </source>
</evidence>
<dbReference type="AlphaFoldDB" id="A0AA37TCU9"/>
<keyword evidence="1" id="KW-0472">Membrane</keyword>
<organism evidence="2 3">
    <name type="scientific">Methylobacterium tardum</name>
    <dbReference type="NCBI Taxonomy" id="374432"/>
    <lineage>
        <taxon>Bacteria</taxon>
        <taxon>Pseudomonadati</taxon>
        <taxon>Pseudomonadota</taxon>
        <taxon>Alphaproteobacteria</taxon>
        <taxon>Hyphomicrobiales</taxon>
        <taxon>Methylobacteriaceae</taxon>
        <taxon>Methylobacterium</taxon>
    </lineage>
</organism>
<keyword evidence="1" id="KW-0812">Transmembrane</keyword>